<keyword evidence="1" id="KW-0175">Coiled coil</keyword>
<reference evidence="4" key="1">
    <citation type="submission" date="2021-02" db="EMBL/GenBank/DDBJ databases">
        <authorList>
            <person name="Dougan E. K."/>
            <person name="Rhodes N."/>
            <person name="Thang M."/>
            <person name="Chan C."/>
        </authorList>
    </citation>
    <scope>NUCLEOTIDE SEQUENCE</scope>
</reference>
<feature type="region of interest" description="Disordered" evidence="2">
    <location>
        <begin position="418"/>
        <end position="446"/>
    </location>
</feature>
<feature type="compositionally biased region" description="Pro residues" evidence="2">
    <location>
        <begin position="254"/>
        <end position="265"/>
    </location>
</feature>
<evidence type="ECO:0000256" key="3">
    <source>
        <dbReference type="SAM" id="Phobius"/>
    </source>
</evidence>
<keyword evidence="3" id="KW-0812">Transmembrane</keyword>
<dbReference type="Gene3D" id="1.20.120.20">
    <property type="entry name" value="Apolipoprotein"/>
    <property type="match status" value="1"/>
</dbReference>
<evidence type="ECO:0000313" key="4">
    <source>
        <dbReference type="EMBL" id="CAE7490384.1"/>
    </source>
</evidence>
<sequence>MAGQLEEIYDMESETQTMLREEQREKRSRPLVAVGSAGLLVLLAVASVILLSNHRPNLHKSSEQVVDFSELSGTDVWSDVLSPSAMRQYEQGKKMAAEAYKGADSAVSAANEAASKVHDSVKEGGEKAFTTFQAGAQQAASSAKDAQTKAFNTFRAGAQQAASSVEDTQTKVFNNFQAGAQQAASSVKDAQNQVKEAATAHKMMEELGLVGDNAAVEAKDVDSNGQSLGEIQQAVAAAPASIPALAAVATGGTVPPPFTQKPTDPPSESDLAPQLSGHDKDPCPNDEEYVGGLCYAKCATLTGGSHPCRSSAWSCCAVEAGPDCGEKAAMESCWVHPGFCFGYAISGQAEAKQQGSNCPTSLGACLTDEELFMNVCYKKCSAVTGGSHIYRVGAATCCNKQSHFECLWPGNLKTDPTYNMGGGAGDHNSGTPSQSHVPLKSLATSE</sequence>
<evidence type="ECO:0000313" key="5">
    <source>
        <dbReference type="Proteomes" id="UP000601435"/>
    </source>
</evidence>
<dbReference type="AlphaFoldDB" id="A0A812SR96"/>
<keyword evidence="3" id="KW-0472">Membrane</keyword>
<organism evidence="4 5">
    <name type="scientific">Symbiodinium necroappetens</name>
    <dbReference type="NCBI Taxonomy" id="1628268"/>
    <lineage>
        <taxon>Eukaryota</taxon>
        <taxon>Sar</taxon>
        <taxon>Alveolata</taxon>
        <taxon>Dinophyceae</taxon>
        <taxon>Suessiales</taxon>
        <taxon>Symbiodiniaceae</taxon>
        <taxon>Symbiodinium</taxon>
    </lineage>
</organism>
<feature type="coiled-coil region" evidence="1">
    <location>
        <begin position="180"/>
        <end position="207"/>
    </location>
</feature>
<comment type="caution">
    <text evidence="4">The sequence shown here is derived from an EMBL/GenBank/DDBJ whole genome shotgun (WGS) entry which is preliminary data.</text>
</comment>
<proteinExistence type="predicted"/>
<gene>
    <name evidence="4" type="primary">NLRC3</name>
    <name evidence="4" type="ORF">SNEC2469_LOCUS13949</name>
</gene>
<dbReference type="EMBL" id="CAJNJA010022322">
    <property type="protein sequence ID" value="CAE7490384.1"/>
    <property type="molecule type" value="Genomic_DNA"/>
</dbReference>
<accession>A0A812SR96</accession>
<dbReference type="Proteomes" id="UP000601435">
    <property type="component" value="Unassembled WGS sequence"/>
</dbReference>
<protein>
    <submittedName>
        <fullName evidence="4">NLRC3 protein</fullName>
    </submittedName>
</protein>
<keyword evidence="3" id="KW-1133">Transmembrane helix</keyword>
<evidence type="ECO:0000256" key="1">
    <source>
        <dbReference type="SAM" id="Coils"/>
    </source>
</evidence>
<keyword evidence="5" id="KW-1185">Reference proteome</keyword>
<name>A0A812SR96_9DINO</name>
<dbReference type="OrthoDB" id="439397at2759"/>
<evidence type="ECO:0000256" key="2">
    <source>
        <dbReference type="SAM" id="MobiDB-lite"/>
    </source>
</evidence>
<feature type="region of interest" description="Disordered" evidence="2">
    <location>
        <begin position="253"/>
        <end position="282"/>
    </location>
</feature>
<feature type="transmembrane region" description="Helical" evidence="3">
    <location>
        <begin position="30"/>
        <end position="51"/>
    </location>
</feature>
<feature type="compositionally biased region" description="Polar residues" evidence="2">
    <location>
        <begin position="428"/>
        <end position="446"/>
    </location>
</feature>